<dbReference type="Proteomes" id="UP000605676">
    <property type="component" value="Unassembled WGS sequence"/>
</dbReference>
<evidence type="ECO:0000313" key="1">
    <source>
        <dbReference type="EMBL" id="MBK3517702.1"/>
    </source>
</evidence>
<proteinExistence type="predicted"/>
<comment type="caution">
    <text evidence="1">The sequence shown here is derived from an EMBL/GenBank/DDBJ whole genome shotgun (WGS) entry which is preliminary data.</text>
</comment>
<gene>
    <name evidence="1" type="ORF">JIV24_10195</name>
</gene>
<protein>
    <recommendedName>
        <fullName evidence="3">Transposase</fullName>
    </recommendedName>
</protein>
<dbReference type="RefSeq" id="WP_200464929.1">
    <property type="nucleotide sequence ID" value="NZ_JAENRR010000020.1"/>
</dbReference>
<keyword evidence="2" id="KW-1185">Reference proteome</keyword>
<reference evidence="1 2" key="1">
    <citation type="submission" date="2021-01" db="EMBL/GenBank/DDBJ databases">
        <title>Carboxyliciviraga sp.nov., isolated from coastal sediments.</title>
        <authorList>
            <person name="Lu D."/>
            <person name="Zhang T."/>
        </authorList>
    </citation>
    <scope>NUCLEOTIDE SEQUENCE [LARGE SCALE GENOMIC DNA]</scope>
    <source>
        <strain evidence="1 2">N1Y132</strain>
    </source>
</reference>
<accession>A0ABS1HJH8</accession>
<evidence type="ECO:0008006" key="3">
    <source>
        <dbReference type="Google" id="ProtNLM"/>
    </source>
</evidence>
<organism evidence="1 2">
    <name type="scientific">Carboxylicivirga marina</name>
    <dbReference type="NCBI Taxonomy" id="2800988"/>
    <lineage>
        <taxon>Bacteria</taxon>
        <taxon>Pseudomonadati</taxon>
        <taxon>Bacteroidota</taxon>
        <taxon>Bacteroidia</taxon>
        <taxon>Marinilabiliales</taxon>
        <taxon>Marinilabiliaceae</taxon>
        <taxon>Carboxylicivirga</taxon>
    </lineage>
</organism>
<dbReference type="EMBL" id="JAENRR010000020">
    <property type="protein sequence ID" value="MBK3517702.1"/>
    <property type="molecule type" value="Genomic_DNA"/>
</dbReference>
<evidence type="ECO:0000313" key="2">
    <source>
        <dbReference type="Proteomes" id="UP000605676"/>
    </source>
</evidence>
<sequence>METYSQFIEQLAEWFMQLFFDPAYHFTSDDKPKKGKKRKVETLMNWLKKQGEKVKAPMHSKIQDSVSNQLLSIKQQAYQFVSGLRGFLSMQEALVQWIH</sequence>
<name>A0ABS1HJH8_9BACT</name>